<gene>
    <name evidence="1" type="ORF">SDC9_204642</name>
</gene>
<proteinExistence type="predicted"/>
<reference evidence="1" key="1">
    <citation type="submission" date="2019-08" db="EMBL/GenBank/DDBJ databases">
        <authorList>
            <person name="Kucharzyk K."/>
            <person name="Murdoch R.W."/>
            <person name="Higgins S."/>
            <person name="Loffler F."/>
        </authorList>
    </citation>
    <scope>NUCLEOTIDE SEQUENCE</scope>
</reference>
<dbReference type="AlphaFoldDB" id="A0A645J2K8"/>
<sequence length="60" mass="6365">MDLIVVPPVCNGGHVVGKLQGGKQVVRLTDGRRDRISVVPGPPVLFIVLPARQNALRLAA</sequence>
<evidence type="ECO:0000313" key="1">
    <source>
        <dbReference type="EMBL" id="MPN56949.1"/>
    </source>
</evidence>
<dbReference type="EMBL" id="VSSQ01127894">
    <property type="protein sequence ID" value="MPN56949.1"/>
    <property type="molecule type" value="Genomic_DNA"/>
</dbReference>
<protein>
    <submittedName>
        <fullName evidence="1">Uncharacterized protein</fullName>
    </submittedName>
</protein>
<organism evidence="1">
    <name type="scientific">bioreactor metagenome</name>
    <dbReference type="NCBI Taxonomy" id="1076179"/>
    <lineage>
        <taxon>unclassified sequences</taxon>
        <taxon>metagenomes</taxon>
        <taxon>ecological metagenomes</taxon>
    </lineage>
</organism>
<comment type="caution">
    <text evidence="1">The sequence shown here is derived from an EMBL/GenBank/DDBJ whole genome shotgun (WGS) entry which is preliminary data.</text>
</comment>
<accession>A0A645J2K8</accession>
<name>A0A645J2K8_9ZZZZ</name>